<protein>
    <submittedName>
        <fullName evidence="1">CIC11C00000004117</fullName>
    </submittedName>
</protein>
<sequence>MSFPLTQSVFSTVVSTKCLLSTLQFMPEGDVIVTSEDGDTCEVGFSKKTYLATFLEGHRYYEQNSYRLEPLTTFLDVQLDAMYMANISILTTTNEHSTVWTLHEEIVGELYSRRGRDPVIDDFKFFSALATSRLPRINKSSSLWLWIRKLSVLVIFNWNMMAPIQLIRQILRSMELHLANYCASYTLAWLVDVASARSVDLQDIVQLVRQQCRRNLGDISLWTALRRLLEGKHEWYSLEHYNDLCKHLQLVMRVARLEKLLIPLILGSSNTGSGRISESSFTTSNEGQGIKSDRAIEDTLDHLAKDDTSDPPNVDAPTASSLQRLKRKIGLDDLEWLLAVDCTILSPYLCVITNENREEATEMMRRSRQVKGGEGNGAVRQDIEVLNMVISKIATL</sequence>
<organism evidence="1 2">
    <name type="scientific">Sungouiella intermedia</name>
    <dbReference type="NCBI Taxonomy" id="45354"/>
    <lineage>
        <taxon>Eukaryota</taxon>
        <taxon>Fungi</taxon>
        <taxon>Dikarya</taxon>
        <taxon>Ascomycota</taxon>
        <taxon>Saccharomycotina</taxon>
        <taxon>Pichiomycetes</taxon>
        <taxon>Metschnikowiaceae</taxon>
        <taxon>Sungouiella</taxon>
    </lineage>
</organism>
<keyword evidence="2" id="KW-1185">Reference proteome</keyword>
<dbReference type="EMBL" id="LT635759">
    <property type="protein sequence ID" value="SGZ54250.1"/>
    <property type="molecule type" value="Genomic_DNA"/>
</dbReference>
<accession>A0A1L0BVA1</accession>
<dbReference type="AlphaFoldDB" id="A0A1L0BVA1"/>
<evidence type="ECO:0000313" key="2">
    <source>
        <dbReference type="Proteomes" id="UP000182334"/>
    </source>
</evidence>
<dbReference type="Proteomes" id="UP000182334">
    <property type="component" value="Chromosome IV"/>
</dbReference>
<name>A0A1L0BVA1_9ASCO</name>
<gene>
    <name evidence="1" type="ORF">SAMEA4029010_CIC11G00000004117</name>
</gene>
<dbReference type="OrthoDB" id="5358702at2759"/>
<proteinExistence type="predicted"/>
<evidence type="ECO:0000313" key="1">
    <source>
        <dbReference type="EMBL" id="SGZ54250.1"/>
    </source>
</evidence>
<reference evidence="1 2" key="1">
    <citation type="submission" date="2016-10" db="EMBL/GenBank/DDBJ databases">
        <authorList>
            <person name="de Groot N.N."/>
        </authorList>
    </citation>
    <scope>NUCLEOTIDE SEQUENCE [LARGE SCALE GENOMIC DNA]</scope>
    <source>
        <strain evidence="1 2">CBS 141442</strain>
    </source>
</reference>